<dbReference type="InterPro" id="IPR036179">
    <property type="entry name" value="Ig-like_dom_sf"/>
</dbReference>
<dbReference type="Pfam" id="PF07686">
    <property type="entry name" value="V-set"/>
    <property type="match status" value="1"/>
</dbReference>
<keyword evidence="5" id="KW-1003">Cell membrane</keyword>
<keyword evidence="12 20" id="KW-0472">Membrane</keyword>
<comment type="subunit">
    <text evidence="19">A voltage-gated sodium (Nav) channel consists of an ion-conducting pore-forming alpha subunit functional on its own that is regulated by one or more beta subunits. Forms homodimers and homotrimers. SCN3B is non-covalently associated with alpha subunits and induces the formation of alpha subunit oligomers, including trimers. Interacts with SCN5A/Nav1.5; regulatory subunit of SCN5A/Nav1.5. Interacts with SCN7A/Nav2.1; probable regulatory subunit of SCN7A/Nav2.1. Interacts with SCN10A; regulatory subunit of SCN10A/Nav1.8. Interacts with NFASC; probably involved in targeting the sodium channels to the nodes of Ranvier.</text>
</comment>
<keyword evidence="3" id="KW-0813">Transport</keyword>
<sequence>MAEWRAALLGTMLVIVQVRQGQSGCAEVDSMTEAVAGRSFLLGCISCKRRAEVPATATVDWYFKPVETEVFSHIIHYGYPEFNILHPDFEERLEWHGTQGTKDVQVGAIFIHNVTFNDTGTYRCVFKRTLFLPVDDVLVTVSKDVELDVVAEANRELTAVVAEIMMYILIVCLQLWMIGVLVYCYRKISAEAEAREARKALRAESK</sequence>
<keyword evidence="17" id="KW-0393">Immunoglobulin domain</keyword>
<dbReference type="PROSITE" id="PS50835">
    <property type="entry name" value="IG_LIKE"/>
    <property type="match status" value="1"/>
</dbReference>
<keyword evidence="16" id="KW-0407">Ion channel</keyword>
<dbReference type="InterPro" id="IPR013106">
    <property type="entry name" value="Ig_V-set"/>
</dbReference>
<evidence type="ECO:0000256" key="9">
    <source>
        <dbReference type="ARBA" id="ARBA00022989"/>
    </source>
</evidence>
<reference evidence="23 24" key="1">
    <citation type="submission" date="2020-06" db="EMBL/GenBank/DDBJ databases">
        <authorList>
            <consortium name="Wellcome Sanger Institute Data Sharing"/>
        </authorList>
    </citation>
    <scope>NUCLEOTIDE SEQUENCE [LARGE SCALE GENOMIC DNA]</scope>
</reference>
<evidence type="ECO:0000256" key="1">
    <source>
        <dbReference type="ARBA" id="ARBA00004251"/>
    </source>
</evidence>
<feature type="signal peptide" evidence="21">
    <location>
        <begin position="1"/>
        <end position="21"/>
    </location>
</feature>
<dbReference type="GO" id="GO:0019871">
    <property type="term" value="F:sodium channel inhibitor activity"/>
    <property type="evidence" value="ECO:0007669"/>
    <property type="project" value="TreeGrafter"/>
</dbReference>
<keyword evidence="15" id="KW-0739">Sodium transport</keyword>
<dbReference type="Ensembl" id="ENSDCDT00010014291.1">
    <property type="protein sequence ID" value="ENSDCDP00010013542.1"/>
    <property type="gene ID" value="ENSDCDG00010006200.1"/>
</dbReference>
<dbReference type="Gene3D" id="2.60.40.10">
    <property type="entry name" value="Immunoglobulins"/>
    <property type="match status" value="1"/>
</dbReference>
<dbReference type="GO" id="GO:0001518">
    <property type="term" value="C:voltage-gated sodium channel complex"/>
    <property type="evidence" value="ECO:0007669"/>
    <property type="project" value="InterPro"/>
</dbReference>
<evidence type="ECO:0000256" key="2">
    <source>
        <dbReference type="ARBA" id="ARBA00010404"/>
    </source>
</evidence>
<keyword evidence="9 20" id="KW-1133">Transmembrane helix</keyword>
<dbReference type="InterPro" id="IPR013783">
    <property type="entry name" value="Ig-like_fold"/>
</dbReference>
<keyword evidence="11" id="KW-0406">Ion transport</keyword>
<dbReference type="GO" id="GO:0005272">
    <property type="term" value="F:sodium channel activity"/>
    <property type="evidence" value="ECO:0007669"/>
    <property type="project" value="UniProtKB-KW"/>
</dbReference>
<keyword evidence="24" id="KW-1185">Reference proteome</keyword>
<feature type="chain" id="PRO_5044252833" description="Sodium channel regulatory subunit beta-3" evidence="21">
    <location>
        <begin position="22"/>
        <end position="206"/>
    </location>
</feature>
<dbReference type="InterPro" id="IPR027098">
    <property type="entry name" value="Na_channel_b1/b3"/>
</dbReference>
<evidence type="ECO:0000256" key="10">
    <source>
        <dbReference type="ARBA" id="ARBA00023053"/>
    </source>
</evidence>
<keyword evidence="6 20" id="KW-0812">Transmembrane</keyword>
<evidence type="ECO:0000256" key="7">
    <source>
        <dbReference type="ARBA" id="ARBA00022729"/>
    </source>
</evidence>
<comment type="subcellular location">
    <subcellularLocation>
        <location evidence="1">Cell membrane</location>
        <topology evidence="1">Single-pass type I membrane protein</topology>
    </subcellularLocation>
</comment>
<evidence type="ECO:0000256" key="20">
    <source>
        <dbReference type="SAM" id="Phobius"/>
    </source>
</evidence>
<reference evidence="23" key="3">
    <citation type="submission" date="2025-09" db="UniProtKB">
        <authorList>
            <consortium name="Ensembl"/>
        </authorList>
    </citation>
    <scope>IDENTIFICATION</scope>
</reference>
<dbReference type="SUPFAM" id="SSF48726">
    <property type="entry name" value="Immunoglobulin"/>
    <property type="match status" value="1"/>
</dbReference>
<evidence type="ECO:0000256" key="11">
    <source>
        <dbReference type="ARBA" id="ARBA00023065"/>
    </source>
</evidence>
<keyword evidence="14" id="KW-0325">Glycoprotein</keyword>
<keyword evidence="8" id="KW-0851">Voltage-gated channel</keyword>
<protein>
    <recommendedName>
        <fullName evidence="18">Sodium channel regulatory subunit beta-3</fullName>
    </recommendedName>
</protein>
<evidence type="ECO:0000256" key="18">
    <source>
        <dbReference type="ARBA" id="ARBA00044530"/>
    </source>
</evidence>
<dbReference type="InterPro" id="IPR007110">
    <property type="entry name" value="Ig-like_dom"/>
</dbReference>
<evidence type="ECO:0000256" key="14">
    <source>
        <dbReference type="ARBA" id="ARBA00023180"/>
    </source>
</evidence>
<proteinExistence type="inferred from homology"/>
<dbReference type="PANTHER" id="PTHR10546:SF4">
    <property type="entry name" value="SODIUM CHANNEL SUBUNIT BETA-3"/>
    <property type="match status" value="1"/>
</dbReference>
<evidence type="ECO:0000256" key="5">
    <source>
        <dbReference type="ARBA" id="ARBA00022475"/>
    </source>
</evidence>
<evidence type="ECO:0000256" key="8">
    <source>
        <dbReference type="ARBA" id="ARBA00022882"/>
    </source>
</evidence>
<keyword evidence="13" id="KW-1015">Disulfide bond</keyword>
<evidence type="ECO:0000256" key="16">
    <source>
        <dbReference type="ARBA" id="ARBA00023303"/>
    </source>
</evidence>
<dbReference type="Proteomes" id="UP000694580">
    <property type="component" value="Chromosome 5"/>
</dbReference>
<keyword evidence="7 21" id="KW-0732">Signal</keyword>
<dbReference type="GO" id="GO:0086002">
    <property type="term" value="P:cardiac muscle cell action potential involved in contraction"/>
    <property type="evidence" value="ECO:0007669"/>
    <property type="project" value="TreeGrafter"/>
</dbReference>
<evidence type="ECO:0000256" key="6">
    <source>
        <dbReference type="ARBA" id="ARBA00022692"/>
    </source>
</evidence>
<evidence type="ECO:0000256" key="4">
    <source>
        <dbReference type="ARBA" id="ARBA00022461"/>
    </source>
</evidence>
<dbReference type="AlphaFoldDB" id="A0AAY4AXN0"/>
<evidence type="ECO:0000256" key="19">
    <source>
        <dbReference type="ARBA" id="ARBA00049669"/>
    </source>
</evidence>
<comment type="similarity">
    <text evidence="2">Belongs to the sodium channel auxiliary subunit SCN3B (TC 8.A.17) family.</text>
</comment>
<name>A0AAY4AXN0_9TELE</name>
<dbReference type="GeneTree" id="ENSGT00390000018560"/>
<dbReference type="FunFam" id="2.60.40.10:FF:000375">
    <property type="entry name" value="Sodium channel beta 1 subunit"/>
    <property type="match status" value="1"/>
</dbReference>
<evidence type="ECO:0000256" key="17">
    <source>
        <dbReference type="ARBA" id="ARBA00023319"/>
    </source>
</evidence>
<feature type="domain" description="Ig-like" evidence="22">
    <location>
        <begin position="37"/>
        <end position="146"/>
    </location>
</feature>
<gene>
    <name evidence="23" type="primary">si:ch211-225p5.8</name>
</gene>
<dbReference type="GO" id="GO:0044325">
    <property type="term" value="F:transmembrane transporter binding"/>
    <property type="evidence" value="ECO:0007669"/>
    <property type="project" value="TreeGrafter"/>
</dbReference>
<feature type="transmembrane region" description="Helical" evidence="20">
    <location>
        <begin position="164"/>
        <end position="185"/>
    </location>
</feature>
<evidence type="ECO:0000256" key="15">
    <source>
        <dbReference type="ARBA" id="ARBA00023201"/>
    </source>
</evidence>
<organism evidence="23 24">
    <name type="scientific">Denticeps clupeoides</name>
    <name type="common">denticle herring</name>
    <dbReference type="NCBI Taxonomy" id="299321"/>
    <lineage>
        <taxon>Eukaryota</taxon>
        <taxon>Metazoa</taxon>
        <taxon>Chordata</taxon>
        <taxon>Craniata</taxon>
        <taxon>Vertebrata</taxon>
        <taxon>Euteleostomi</taxon>
        <taxon>Actinopterygii</taxon>
        <taxon>Neopterygii</taxon>
        <taxon>Teleostei</taxon>
        <taxon>Clupei</taxon>
        <taxon>Clupeiformes</taxon>
        <taxon>Denticipitoidei</taxon>
        <taxon>Denticipitidae</taxon>
        <taxon>Denticeps</taxon>
    </lineage>
</organism>
<evidence type="ECO:0000256" key="13">
    <source>
        <dbReference type="ARBA" id="ARBA00023157"/>
    </source>
</evidence>
<keyword evidence="4" id="KW-0894">Sodium channel</keyword>
<dbReference type="GO" id="GO:0086091">
    <property type="term" value="P:regulation of heart rate by cardiac conduction"/>
    <property type="evidence" value="ECO:0007669"/>
    <property type="project" value="TreeGrafter"/>
</dbReference>
<evidence type="ECO:0000256" key="3">
    <source>
        <dbReference type="ARBA" id="ARBA00022448"/>
    </source>
</evidence>
<evidence type="ECO:0000256" key="12">
    <source>
        <dbReference type="ARBA" id="ARBA00023136"/>
    </source>
</evidence>
<evidence type="ECO:0000259" key="22">
    <source>
        <dbReference type="PROSITE" id="PS50835"/>
    </source>
</evidence>
<evidence type="ECO:0000256" key="21">
    <source>
        <dbReference type="SAM" id="SignalP"/>
    </source>
</evidence>
<reference evidence="23" key="2">
    <citation type="submission" date="2025-08" db="UniProtKB">
        <authorList>
            <consortium name="Ensembl"/>
        </authorList>
    </citation>
    <scope>IDENTIFICATION</scope>
</reference>
<accession>A0AAY4AXN0</accession>
<evidence type="ECO:0000313" key="23">
    <source>
        <dbReference type="Ensembl" id="ENSDCDP00010013542.1"/>
    </source>
</evidence>
<keyword evidence="10" id="KW-0915">Sodium</keyword>
<evidence type="ECO:0000313" key="24">
    <source>
        <dbReference type="Proteomes" id="UP000694580"/>
    </source>
</evidence>
<dbReference type="PANTHER" id="PTHR10546">
    <property type="entry name" value="SODIUM CHANNEL SUBUNIT BETA-1 AND 3"/>
    <property type="match status" value="1"/>
</dbReference>